<keyword evidence="3" id="KW-0408">Iron</keyword>
<dbReference type="Pfam" id="PF00330">
    <property type="entry name" value="Aconitase"/>
    <property type="match status" value="1"/>
</dbReference>
<organism evidence="8">
    <name type="scientific">uncultured marine thaumarchaeote KM3_76_A03</name>
    <dbReference type="NCBI Taxonomy" id="1456281"/>
    <lineage>
        <taxon>Archaea</taxon>
        <taxon>Nitrososphaerota</taxon>
        <taxon>environmental samples</taxon>
    </lineage>
</organism>
<dbReference type="FunFam" id="3.40.1060.10:FF:000001">
    <property type="entry name" value="Aconitate hydratase, mitochondrial"/>
    <property type="match status" value="1"/>
</dbReference>
<dbReference type="InterPro" id="IPR015931">
    <property type="entry name" value="Acnase/IPM_dHydase_lsu_aba_1/3"/>
</dbReference>
<reference evidence="8" key="1">
    <citation type="journal article" date="2014" name="Genome Biol. Evol.">
        <title>Pangenome evidence for extensive interdomain horizontal transfer affecting lineage core and shell genes in uncultured planktonic thaumarchaeota and euryarchaeota.</title>
        <authorList>
            <person name="Deschamps P."/>
            <person name="Zivanovic Y."/>
            <person name="Moreira D."/>
            <person name="Rodriguez-Valera F."/>
            <person name="Lopez-Garcia P."/>
        </authorList>
    </citation>
    <scope>NUCLEOTIDE SEQUENCE</scope>
</reference>
<dbReference type="InterPro" id="IPR036008">
    <property type="entry name" value="Aconitase_4Fe-4S_dom"/>
</dbReference>
<dbReference type="FunFam" id="3.30.499.10:FF:000004">
    <property type="entry name" value="Aconitate hydratase, mitochondrial"/>
    <property type="match status" value="1"/>
</dbReference>
<dbReference type="InterPro" id="IPR000573">
    <property type="entry name" value="AconitaseA/IPMdHydase_ssu_swvl"/>
</dbReference>
<evidence type="ECO:0000256" key="4">
    <source>
        <dbReference type="ARBA" id="ARBA00023014"/>
    </source>
</evidence>
<dbReference type="InterPro" id="IPR050926">
    <property type="entry name" value="Aconitase/IPM_isomerase"/>
</dbReference>
<dbReference type="SUPFAM" id="SSF53732">
    <property type="entry name" value="Aconitase iron-sulfur domain"/>
    <property type="match status" value="1"/>
</dbReference>
<dbReference type="EC" id="4.2.1.3" evidence="8"/>
<dbReference type="PANTHER" id="PTHR43160">
    <property type="entry name" value="ACONITATE HYDRATASE B"/>
    <property type="match status" value="1"/>
</dbReference>
<proteinExistence type="predicted"/>
<accession>A0A075HRK8</accession>
<dbReference type="PROSITE" id="PS00450">
    <property type="entry name" value="ACONITASE_1"/>
    <property type="match status" value="1"/>
</dbReference>
<keyword evidence="5 8" id="KW-0456">Lyase</keyword>
<dbReference type="NCBIfam" id="NF005558">
    <property type="entry name" value="PRK07229.1"/>
    <property type="match status" value="1"/>
</dbReference>
<dbReference type="InterPro" id="IPR006248">
    <property type="entry name" value="Aconitase_mito-like"/>
</dbReference>
<evidence type="ECO:0000256" key="3">
    <source>
        <dbReference type="ARBA" id="ARBA00023004"/>
    </source>
</evidence>
<dbReference type="AlphaFoldDB" id="A0A075HRK8"/>
<dbReference type="PROSITE" id="PS01244">
    <property type="entry name" value="ACONITASE_2"/>
    <property type="match status" value="1"/>
</dbReference>
<feature type="domain" description="Aconitase/3-isopropylmalate dehydratase large subunit alpha/beta/alpha" evidence="6">
    <location>
        <begin position="39"/>
        <end position="482"/>
    </location>
</feature>
<dbReference type="Gene3D" id="3.20.19.10">
    <property type="entry name" value="Aconitase, domain 4"/>
    <property type="match status" value="1"/>
</dbReference>
<evidence type="ECO:0000313" key="8">
    <source>
        <dbReference type="EMBL" id="AIF17037.1"/>
    </source>
</evidence>
<dbReference type="GO" id="GO:0006099">
    <property type="term" value="P:tricarboxylic acid cycle"/>
    <property type="evidence" value="ECO:0007669"/>
    <property type="project" value="InterPro"/>
</dbReference>
<dbReference type="GO" id="GO:0051539">
    <property type="term" value="F:4 iron, 4 sulfur cluster binding"/>
    <property type="evidence" value="ECO:0007669"/>
    <property type="project" value="InterPro"/>
</dbReference>
<dbReference type="InterPro" id="IPR015932">
    <property type="entry name" value="Aconitase_dom2"/>
</dbReference>
<protein>
    <submittedName>
        <fullName evidence="8">Putative aconitate hydratase (ACO, acnA)</fullName>
        <ecNumber evidence="8">4.2.1.3</ecNumber>
    </submittedName>
</protein>
<dbReference type="NCBIfam" id="TIGR01340">
    <property type="entry name" value="aconitase_mito"/>
    <property type="match status" value="1"/>
</dbReference>
<dbReference type="Pfam" id="PF00694">
    <property type="entry name" value="Aconitase_C"/>
    <property type="match status" value="1"/>
</dbReference>
<evidence type="ECO:0000256" key="1">
    <source>
        <dbReference type="ARBA" id="ARBA00022723"/>
    </source>
</evidence>
<dbReference type="PRINTS" id="PR00415">
    <property type="entry name" value="ACONITASE"/>
</dbReference>
<sequence>MRKKEIDTISEIVENVYSKLEKNVSIYRKTVNRSITLAEKILAGHLEEKFLDKILDNETNYVFLRPDRVALQDVTGQTVMLQFMQAGLKSVKLPTTVHCDHLIQARTEGKSDTKLAIYENNEVYKFLESTASKFGVGFWKPGGGIIHQVILENYAFPGGLMIGTDSHTPNAGGLGMLAIGVGGIDAAETMAGIPWELLYPKRIGIYLKGEMSGWTAAKDVILYVAGQLSVSGGTNSIIEYFGPGTKSISCTGKATITNMGAEIGATCSIFPYDERMELYLKSTGREKLAELANKYKEHLVGDPGIEQAPEKYFDKVIEIDLSKLEPHIVGPHTPDLARPVSELADDVKNNNYLDNISVALIGSCTNSSYEDMSRAASLAKQAQSKGIKAKIPLLVTPGSEQIRATIERDGQIDSLKSIGATVLANACGPCIGQWHRPELKHGEPNTIVTSYNRNFPGRNDGKRETMNFIASPELVIALSLGGKLSFNPLNDSLTASDGTMFKLDTPESAPDVPDKGFVNAEDVYVTPSENPDDIQVLIDPDSERLQKLEPFDAWNGQDLNDLRVMIKAKGKCTTDHISPAGPWLKFRGHLDRLSDNLLLGAINAFNEQVGKSKNMLTNEIENCAQIARQYKKQNISWVIVGDHNYGEGSSREHAAMTPRYLGCTAVIAKDFARIHETNLKKQGILALTFGNPEDYDKIHEDDRISINLLNEISPGKPVECNLQHANGTSEKITLNHSYNDFQIEWFRAGSAMNVLRKKCQN</sequence>
<dbReference type="InterPro" id="IPR015928">
    <property type="entry name" value="Aconitase/3IPM_dehydase_swvl"/>
</dbReference>
<dbReference type="GO" id="GO:0046872">
    <property type="term" value="F:metal ion binding"/>
    <property type="evidence" value="ECO:0007669"/>
    <property type="project" value="UniProtKB-KW"/>
</dbReference>
<dbReference type="EMBL" id="KF901071">
    <property type="protein sequence ID" value="AIF17037.1"/>
    <property type="molecule type" value="Genomic_DNA"/>
</dbReference>
<keyword evidence="4" id="KW-0411">Iron-sulfur</keyword>
<evidence type="ECO:0000256" key="2">
    <source>
        <dbReference type="ARBA" id="ARBA00022946"/>
    </source>
</evidence>
<evidence type="ECO:0000256" key="5">
    <source>
        <dbReference type="ARBA" id="ARBA00023239"/>
    </source>
</evidence>
<dbReference type="Gene3D" id="3.30.499.10">
    <property type="entry name" value="Aconitase, domain 3"/>
    <property type="match status" value="2"/>
</dbReference>
<evidence type="ECO:0000259" key="7">
    <source>
        <dbReference type="Pfam" id="PF00694"/>
    </source>
</evidence>
<gene>
    <name evidence="8" type="primary">ACO</name>
    <name evidence="8" type="synonym">acnA</name>
</gene>
<evidence type="ECO:0000259" key="6">
    <source>
        <dbReference type="Pfam" id="PF00330"/>
    </source>
</evidence>
<dbReference type="InterPro" id="IPR001030">
    <property type="entry name" value="Acoase/IPM_deHydtase_lsu_aba"/>
</dbReference>
<name>A0A075HRK8_9ARCH</name>
<dbReference type="FunFam" id="3.30.499.10:FF:000003">
    <property type="entry name" value="Aconitate hydratase, mitochondrial"/>
    <property type="match status" value="1"/>
</dbReference>
<keyword evidence="1" id="KW-0479">Metal-binding</keyword>
<dbReference type="FunFam" id="3.20.19.10:FF:000002">
    <property type="entry name" value="Aconitate hydratase, mitochondrial"/>
    <property type="match status" value="1"/>
</dbReference>
<dbReference type="InterPro" id="IPR018136">
    <property type="entry name" value="Aconitase_4Fe-4S_BS"/>
</dbReference>
<dbReference type="PANTHER" id="PTHR43160:SF4">
    <property type="entry name" value="ACONITATE HYDRATASE B"/>
    <property type="match status" value="1"/>
</dbReference>
<dbReference type="SUPFAM" id="SSF52016">
    <property type="entry name" value="LeuD/IlvD-like"/>
    <property type="match status" value="1"/>
</dbReference>
<dbReference type="GO" id="GO:0003994">
    <property type="term" value="F:aconitate hydratase activity"/>
    <property type="evidence" value="ECO:0007669"/>
    <property type="project" value="UniProtKB-EC"/>
</dbReference>
<keyword evidence="2" id="KW-0809">Transit peptide</keyword>
<dbReference type="Gene3D" id="3.40.1060.10">
    <property type="entry name" value="Aconitase, Domain 2"/>
    <property type="match status" value="1"/>
</dbReference>
<feature type="domain" description="Aconitase A/isopropylmalate dehydratase small subunit swivel" evidence="7">
    <location>
        <begin position="564"/>
        <end position="691"/>
    </location>
</feature>